<dbReference type="Pfam" id="PF13466">
    <property type="entry name" value="STAS_2"/>
    <property type="match status" value="1"/>
</dbReference>
<feature type="domain" description="STAS" evidence="1">
    <location>
        <begin position="45"/>
        <end position="109"/>
    </location>
</feature>
<dbReference type="PROSITE" id="PS50801">
    <property type="entry name" value="STAS"/>
    <property type="match status" value="1"/>
</dbReference>
<dbReference type="InterPro" id="IPR036513">
    <property type="entry name" value="STAS_dom_sf"/>
</dbReference>
<organism evidence="2 3">
    <name type="scientific">Spiribacter salinus M19-40</name>
    <dbReference type="NCBI Taxonomy" id="1260251"/>
    <lineage>
        <taxon>Bacteria</taxon>
        <taxon>Pseudomonadati</taxon>
        <taxon>Pseudomonadota</taxon>
        <taxon>Gammaproteobacteria</taxon>
        <taxon>Chromatiales</taxon>
        <taxon>Ectothiorhodospiraceae</taxon>
        <taxon>Spiribacter</taxon>
    </lineage>
</organism>
<dbReference type="OrthoDB" id="5297990at2"/>
<evidence type="ECO:0000313" key="3">
    <source>
        <dbReference type="Proteomes" id="UP000017881"/>
    </source>
</evidence>
<proteinExistence type="predicted"/>
<keyword evidence="3" id="KW-1185">Reference proteome</keyword>
<evidence type="ECO:0000313" key="2">
    <source>
        <dbReference type="EMBL" id="AGM41484.1"/>
    </source>
</evidence>
<dbReference type="RefSeq" id="WP_016353791.1">
    <property type="nucleotide sequence ID" value="NC_021291.1"/>
</dbReference>
<dbReference type="InterPro" id="IPR058548">
    <property type="entry name" value="MlaB-like_STAS"/>
</dbReference>
<dbReference type="EMBL" id="CP005963">
    <property type="protein sequence ID" value="AGM41484.1"/>
    <property type="molecule type" value="Genomic_DNA"/>
</dbReference>
<evidence type="ECO:0000259" key="1">
    <source>
        <dbReference type="PROSITE" id="PS50801"/>
    </source>
</evidence>
<dbReference type="InterPro" id="IPR002645">
    <property type="entry name" value="STAS_dom"/>
</dbReference>
<dbReference type="CDD" id="cd07043">
    <property type="entry name" value="STAS_anti-anti-sigma_factors"/>
    <property type="match status" value="1"/>
</dbReference>
<dbReference type="AlphaFoldDB" id="R4V6C7"/>
<dbReference type="SUPFAM" id="SSF52091">
    <property type="entry name" value="SpoIIaa-like"/>
    <property type="match status" value="1"/>
</dbReference>
<protein>
    <submittedName>
        <fullName evidence="2">Putative NTP binding protein (Contains STAS domain)</fullName>
    </submittedName>
</protein>
<dbReference type="KEGG" id="ssal:SPISAL_06950"/>
<dbReference type="Gene3D" id="3.30.750.24">
    <property type="entry name" value="STAS domain"/>
    <property type="match status" value="1"/>
</dbReference>
<dbReference type="HOGENOM" id="CLU_2234897_0_0_6"/>
<dbReference type="eggNOG" id="COG3113">
    <property type="taxonomic scope" value="Bacteria"/>
</dbReference>
<gene>
    <name evidence="2" type="ORF">SPISAL_06950</name>
</gene>
<reference evidence="2 3" key="1">
    <citation type="journal article" date="2013" name="Genome Announc.">
        <title>Draft Genome of Spiribacter salinus M19-40, an Abundant Gammaproteobacterium in Aquatic Hypersaline Environments.</title>
        <authorList>
            <person name="Leon M.J."/>
            <person name="Ghai R."/>
            <person name="Fernandez A.B."/>
            <person name="Sanchez-Porro C."/>
            <person name="Rodriguez-Valera F."/>
            <person name="Ventosa A."/>
        </authorList>
    </citation>
    <scope>NUCLEOTIDE SEQUENCE [LARGE SCALE GENOMIC DNA]</scope>
    <source>
        <strain evidence="2 3">M19-40</strain>
    </source>
</reference>
<dbReference type="Proteomes" id="UP000017881">
    <property type="component" value="Chromosome"/>
</dbReference>
<accession>R4V6C7</accession>
<sequence length="109" mass="10962">MTANDPAPVLSGEAPGELALAGSLRFADVTGLLETLPVGAGAYQVDLSGLGAVDSAGVALILEWRLRLEAAGGTLTITNPPQRLVRLAGIGGVAKLLGLKTNEWGTADA</sequence>
<name>R4V6C7_9GAMM</name>